<gene>
    <name evidence="1" type="ORF">METZ01_LOCUS83024</name>
</gene>
<evidence type="ECO:0000313" key="1">
    <source>
        <dbReference type="EMBL" id="SVA30170.1"/>
    </source>
</evidence>
<name>A0A381UQ12_9ZZZZ</name>
<evidence type="ECO:0008006" key="2">
    <source>
        <dbReference type="Google" id="ProtNLM"/>
    </source>
</evidence>
<dbReference type="EMBL" id="UINC01006881">
    <property type="protein sequence ID" value="SVA30170.1"/>
    <property type="molecule type" value="Genomic_DNA"/>
</dbReference>
<reference evidence="1" key="1">
    <citation type="submission" date="2018-05" db="EMBL/GenBank/DDBJ databases">
        <authorList>
            <person name="Lanie J.A."/>
            <person name="Ng W.-L."/>
            <person name="Kazmierczak K.M."/>
            <person name="Andrzejewski T.M."/>
            <person name="Davidsen T.M."/>
            <person name="Wayne K.J."/>
            <person name="Tettelin H."/>
            <person name="Glass J.I."/>
            <person name="Rusch D."/>
            <person name="Podicherti R."/>
            <person name="Tsui H.-C.T."/>
            <person name="Winkler M.E."/>
        </authorList>
    </citation>
    <scope>NUCLEOTIDE SEQUENCE</scope>
</reference>
<accession>A0A381UQ12</accession>
<feature type="non-terminal residue" evidence="1">
    <location>
        <position position="1"/>
    </location>
</feature>
<organism evidence="1">
    <name type="scientific">marine metagenome</name>
    <dbReference type="NCBI Taxonomy" id="408172"/>
    <lineage>
        <taxon>unclassified sequences</taxon>
        <taxon>metagenomes</taxon>
        <taxon>ecological metagenomes</taxon>
    </lineage>
</organism>
<dbReference type="AlphaFoldDB" id="A0A381UQ12"/>
<proteinExistence type="predicted"/>
<protein>
    <recommendedName>
        <fullName evidence="2">Fe-S cluster assembly ATPase SufC</fullName>
    </recommendedName>
</protein>
<sequence>KIHIIINGKFVFTGGKEVANLIEKNGFEGFQDDA</sequence>